<dbReference type="NCBIfam" id="TIGR01212">
    <property type="entry name" value="TIGR01212 family radical SAM protein"/>
    <property type="match status" value="1"/>
</dbReference>
<name>A0A0P8YFM3_9CLOT</name>
<evidence type="ECO:0000256" key="6">
    <source>
        <dbReference type="ARBA" id="ARBA00023014"/>
    </source>
</evidence>
<protein>
    <submittedName>
        <fullName evidence="8">Oxygen-independent coproporphyrinogen-III oxidase-like protein</fullName>
        <ecNumber evidence="8">1.3.99.-</ecNumber>
    </submittedName>
</protein>
<dbReference type="Proteomes" id="UP000050326">
    <property type="component" value="Unassembled WGS sequence"/>
</dbReference>
<reference evidence="8 9" key="1">
    <citation type="submission" date="2015-09" db="EMBL/GenBank/DDBJ databases">
        <title>Genome sequence of Oxobacter pfennigii DSM 3222.</title>
        <authorList>
            <person name="Poehlein A."/>
            <person name="Bengelsdorf F.R."/>
            <person name="Schiel-Bengelsdorf B."/>
            <person name="Duerre P."/>
            <person name="Daniel R."/>
        </authorList>
    </citation>
    <scope>NUCLEOTIDE SEQUENCE [LARGE SCALE GENOMIC DNA]</scope>
    <source>
        <strain evidence="8 9">DSM 3222</strain>
    </source>
</reference>
<keyword evidence="5" id="KW-0408">Iron</keyword>
<organism evidence="8 9">
    <name type="scientific">Oxobacter pfennigii</name>
    <dbReference type="NCBI Taxonomy" id="36849"/>
    <lineage>
        <taxon>Bacteria</taxon>
        <taxon>Bacillati</taxon>
        <taxon>Bacillota</taxon>
        <taxon>Clostridia</taxon>
        <taxon>Eubacteriales</taxon>
        <taxon>Clostridiaceae</taxon>
        <taxon>Oxobacter</taxon>
    </lineage>
</organism>
<dbReference type="STRING" id="36849.OXPF_03530"/>
<keyword evidence="6" id="KW-0411">Iron-sulfur</keyword>
<evidence type="ECO:0000256" key="4">
    <source>
        <dbReference type="ARBA" id="ARBA00022723"/>
    </source>
</evidence>
<dbReference type="Pfam" id="PF04055">
    <property type="entry name" value="Radical_SAM"/>
    <property type="match status" value="1"/>
</dbReference>
<dbReference type="GO" id="GO:0046872">
    <property type="term" value="F:metal ion binding"/>
    <property type="evidence" value="ECO:0007669"/>
    <property type="project" value="UniProtKB-KW"/>
</dbReference>
<dbReference type="SFLD" id="SFLDS00029">
    <property type="entry name" value="Radical_SAM"/>
    <property type="match status" value="1"/>
</dbReference>
<evidence type="ECO:0000256" key="3">
    <source>
        <dbReference type="ARBA" id="ARBA00022691"/>
    </source>
</evidence>
<dbReference type="EC" id="1.3.99.-" evidence="8"/>
<dbReference type="SFLD" id="SFLDG01091">
    <property type="entry name" value="uncharacterized_CHP01210-like"/>
    <property type="match status" value="1"/>
</dbReference>
<evidence type="ECO:0000256" key="1">
    <source>
        <dbReference type="ARBA" id="ARBA00001966"/>
    </source>
</evidence>
<sequence length="317" mass="36687">MEEERYNSYSGYLNKKYGCKVYKLPINVSCTCPNRDGSIGLGGCIFCGEKGAGFESLPNSLSVKEQLQKNMDYIRQKYKAEKFIAYFQNYSNTYMPLLNFKEYIKEACMEDVVEISVSTRPDCINDSYLEFLYDVSREKNKNISIELGLQTVNYHTLMKINRGHTLAEFLDGALRVKKYGFELCVHVILDFPWDNMDDVVECAKILSSIGVDHVKIHSLYIVKETALGDLYQNGEISPISMEEYINRVVTFLEYLSPDIVIQRLVGRVPEADSLFANWNTSWWKIKDYIEDKMNELNTFQGKKFNYLGGRALDKFRE</sequence>
<comment type="cofactor">
    <cofactor evidence="1">
        <name>[4Fe-4S] cluster</name>
        <dbReference type="ChEBI" id="CHEBI:49883"/>
    </cofactor>
</comment>
<keyword evidence="8" id="KW-0560">Oxidoreductase</keyword>
<evidence type="ECO:0000313" key="9">
    <source>
        <dbReference type="Proteomes" id="UP000050326"/>
    </source>
</evidence>
<dbReference type="PANTHER" id="PTHR11135">
    <property type="entry name" value="HISTONE ACETYLTRANSFERASE-RELATED"/>
    <property type="match status" value="1"/>
</dbReference>
<feature type="domain" description="Radical SAM core" evidence="7">
    <location>
        <begin position="16"/>
        <end position="258"/>
    </location>
</feature>
<keyword evidence="2" id="KW-0004">4Fe-4S</keyword>
<dbReference type="GO" id="GO:0051539">
    <property type="term" value="F:4 iron, 4 sulfur cluster binding"/>
    <property type="evidence" value="ECO:0007669"/>
    <property type="project" value="UniProtKB-KW"/>
</dbReference>
<dbReference type="SFLD" id="SFLDG01086">
    <property type="entry name" value="elongater_protein-like"/>
    <property type="match status" value="1"/>
</dbReference>
<evidence type="ECO:0000259" key="7">
    <source>
        <dbReference type="PROSITE" id="PS51918"/>
    </source>
</evidence>
<dbReference type="InterPro" id="IPR005911">
    <property type="entry name" value="YhcC-like"/>
</dbReference>
<evidence type="ECO:0000256" key="5">
    <source>
        <dbReference type="ARBA" id="ARBA00023004"/>
    </source>
</evidence>
<dbReference type="InterPro" id="IPR023404">
    <property type="entry name" value="rSAM_horseshoe"/>
</dbReference>
<evidence type="ECO:0000256" key="2">
    <source>
        <dbReference type="ARBA" id="ARBA00022485"/>
    </source>
</evidence>
<dbReference type="SMART" id="SM00729">
    <property type="entry name" value="Elp3"/>
    <property type="match status" value="1"/>
</dbReference>
<dbReference type="EMBL" id="LKET01000016">
    <property type="protein sequence ID" value="KPU45885.1"/>
    <property type="molecule type" value="Genomic_DNA"/>
</dbReference>
<dbReference type="InterPro" id="IPR039661">
    <property type="entry name" value="ELP3"/>
</dbReference>
<dbReference type="AlphaFoldDB" id="A0A0P8YFM3"/>
<dbReference type="PROSITE" id="PS51918">
    <property type="entry name" value="RADICAL_SAM"/>
    <property type="match status" value="1"/>
</dbReference>
<dbReference type="SUPFAM" id="SSF102114">
    <property type="entry name" value="Radical SAM enzymes"/>
    <property type="match status" value="1"/>
</dbReference>
<dbReference type="GO" id="GO:0016491">
    <property type="term" value="F:oxidoreductase activity"/>
    <property type="evidence" value="ECO:0007669"/>
    <property type="project" value="UniProtKB-KW"/>
</dbReference>
<dbReference type="PATRIC" id="fig|36849.3.peg.383"/>
<gene>
    <name evidence="8" type="primary">hemN_1</name>
    <name evidence="8" type="ORF">OXPF_03530</name>
</gene>
<dbReference type="InterPro" id="IPR032432">
    <property type="entry name" value="Radical_SAM_C"/>
</dbReference>
<dbReference type="Pfam" id="PF16199">
    <property type="entry name" value="Radical_SAM_C"/>
    <property type="match status" value="1"/>
</dbReference>
<keyword evidence="4" id="KW-0479">Metal-binding</keyword>
<accession>A0A0P8YFM3</accession>
<dbReference type="Gene3D" id="3.80.30.20">
    <property type="entry name" value="tm_1862 like domain"/>
    <property type="match status" value="1"/>
</dbReference>
<keyword evidence="3" id="KW-0949">S-adenosyl-L-methionine</keyword>
<keyword evidence="9" id="KW-1185">Reference proteome</keyword>
<dbReference type="PANTHER" id="PTHR11135:SF1">
    <property type="entry name" value="PROTEIN YHCC"/>
    <property type="match status" value="1"/>
</dbReference>
<dbReference type="InterPro" id="IPR007197">
    <property type="entry name" value="rSAM"/>
</dbReference>
<comment type="caution">
    <text evidence="8">The sequence shown here is derived from an EMBL/GenBank/DDBJ whole genome shotgun (WGS) entry which is preliminary data.</text>
</comment>
<evidence type="ECO:0000313" key="8">
    <source>
        <dbReference type="EMBL" id="KPU45885.1"/>
    </source>
</evidence>
<dbReference type="InterPro" id="IPR058240">
    <property type="entry name" value="rSAM_sf"/>
</dbReference>
<dbReference type="InterPro" id="IPR006638">
    <property type="entry name" value="Elp3/MiaA/NifB-like_rSAM"/>
</dbReference>
<proteinExistence type="predicted"/>